<gene>
    <name evidence="2" type="ORF">GCM10022224_028360</name>
</gene>
<evidence type="ECO:0000259" key="1">
    <source>
        <dbReference type="Pfam" id="PF21831"/>
    </source>
</evidence>
<reference evidence="3" key="1">
    <citation type="journal article" date="2019" name="Int. J. Syst. Evol. Microbiol.">
        <title>The Global Catalogue of Microorganisms (GCM) 10K type strain sequencing project: providing services to taxonomists for standard genome sequencing and annotation.</title>
        <authorList>
            <consortium name="The Broad Institute Genomics Platform"/>
            <consortium name="The Broad Institute Genome Sequencing Center for Infectious Disease"/>
            <person name="Wu L."/>
            <person name="Ma J."/>
        </authorList>
    </citation>
    <scope>NUCLEOTIDE SEQUENCE [LARGE SCALE GENOMIC DNA]</scope>
    <source>
        <strain evidence="3">JCM 16904</strain>
    </source>
</reference>
<sequence length="304" mass="33317">MLEITVVTEDGRRLVWAGEEDVAALVGGLGPHTYRFMILQRIPDLPDVFLQVWHDGADYTIEHREGGADRHFQVILDSPDPVIAAMSAWARQDDGWRSMLSWTPLDLAAPEPPPPLSLEADDRARLEARIREVITGGYATRAELAEIAEDYLASGDRRPVSPEQARALADRLWLERIEEQATWDGETDPERLTRAFTALETGGITAKEHFTCCGTCGRTEIGGASTPDARGYVFFHSQCTDAAAAGHGLTLLYGGFDGSPTTTAAIGREIVAALERTGLPTDWNGEPDQAITIAPIDWRRRLIG</sequence>
<comment type="caution">
    <text evidence="2">The sequence shown here is derived from an EMBL/GenBank/DDBJ whole genome shotgun (WGS) entry which is preliminary data.</text>
</comment>
<feature type="domain" description="DUF6891" evidence="1">
    <location>
        <begin position="121"/>
        <end position="302"/>
    </location>
</feature>
<evidence type="ECO:0000313" key="3">
    <source>
        <dbReference type="Proteomes" id="UP001500902"/>
    </source>
</evidence>
<dbReference type="EMBL" id="BAAAZP010000049">
    <property type="protein sequence ID" value="GAA3662723.1"/>
    <property type="molecule type" value="Genomic_DNA"/>
</dbReference>
<evidence type="ECO:0000313" key="2">
    <source>
        <dbReference type="EMBL" id="GAA3662723.1"/>
    </source>
</evidence>
<dbReference type="RefSeq" id="WP_344876923.1">
    <property type="nucleotide sequence ID" value="NZ_BAAAZP010000049.1"/>
</dbReference>
<keyword evidence="3" id="KW-1185">Reference proteome</keyword>
<dbReference type="InterPro" id="IPR054186">
    <property type="entry name" value="DUF6891"/>
</dbReference>
<proteinExistence type="predicted"/>
<organism evidence="2 3">
    <name type="scientific">Nonomuraea antimicrobica</name>
    <dbReference type="NCBI Taxonomy" id="561173"/>
    <lineage>
        <taxon>Bacteria</taxon>
        <taxon>Bacillati</taxon>
        <taxon>Actinomycetota</taxon>
        <taxon>Actinomycetes</taxon>
        <taxon>Streptosporangiales</taxon>
        <taxon>Streptosporangiaceae</taxon>
        <taxon>Nonomuraea</taxon>
    </lineage>
</organism>
<dbReference type="Proteomes" id="UP001500902">
    <property type="component" value="Unassembled WGS sequence"/>
</dbReference>
<dbReference type="Pfam" id="PF21831">
    <property type="entry name" value="DUF6891"/>
    <property type="match status" value="1"/>
</dbReference>
<name>A0ABP7BNG5_9ACTN</name>
<protein>
    <recommendedName>
        <fullName evidence="1">DUF6891 domain-containing protein</fullName>
    </recommendedName>
</protein>
<accession>A0ABP7BNG5</accession>